<organism evidence="1 2">
    <name type="scientific">Brassica napus</name>
    <name type="common">Rape</name>
    <dbReference type="NCBI Taxonomy" id="3708"/>
    <lineage>
        <taxon>Eukaryota</taxon>
        <taxon>Viridiplantae</taxon>
        <taxon>Streptophyta</taxon>
        <taxon>Embryophyta</taxon>
        <taxon>Tracheophyta</taxon>
        <taxon>Spermatophyta</taxon>
        <taxon>Magnoliopsida</taxon>
        <taxon>eudicotyledons</taxon>
        <taxon>Gunneridae</taxon>
        <taxon>Pentapetalae</taxon>
        <taxon>rosids</taxon>
        <taxon>malvids</taxon>
        <taxon>Brassicales</taxon>
        <taxon>Brassicaceae</taxon>
        <taxon>Brassiceae</taxon>
        <taxon>Brassica</taxon>
    </lineage>
</organism>
<dbReference type="Proteomes" id="UP000824890">
    <property type="component" value="Unassembled WGS sequence"/>
</dbReference>
<proteinExistence type="predicted"/>
<gene>
    <name evidence="1" type="ORF">HID58_077219</name>
</gene>
<name>A0ABQ7YPQ0_BRANA</name>
<comment type="caution">
    <text evidence="1">The sequence shown here is derived from an EMBL/GenBank/DDBJ whole genome shotgun (WGS) entry which is preliminary data.</text>
</comment>
<protein>
    <submittedName>
        <fullName evidence="1">Uncharacterized protein</fullName>
    </submittedName>
</protein>
<evidence type="ECO:0000313" key="1">
    <source>
        <dbReference type="EMBL" id="KAH0870197.1"/>
    </source>
</evidence>
<reference evidence="1 2" key="1">
    <citation type="submission" date="2021-05" db="EMBL/GenBank/DDBJ databases">
        <title>Genome Assembly of Synthetic Allotetraploid Brassica napus Reveals Homoeologous Exchanges between Subgenomes.</title>
        <authorList>
            <person name="Davis J.T."/>
        </authorList>
    </citation>
    <scope>NUCLEOTIDE SEQUENCE [LARGE SCALE GENOMIC DNA]</scope>
    <source>
        <strain evidence="2">cv. Da-Ae</strain>
        <tissue evidence="1">Seedling</tissue>
    </source>
</reference>
<accession>A0ABQ7YPQ0</accession>
<dbReference type="EMBL" id="JAGKQM010000017">
    <property type="protein sequence ID" value="KAH0870197.1"/>
    <property type="molecule type" value="Genomic_DNA"/>
</dbReference>
<sequence>MHKVRGLRSFSPQISVRFRSVREEERRFDSASVLGCQSNRLEFAGGFVLELFSGSCRSCAWFKGWLSVPLAKPIHFRSSLLDSLFVGPLKATHRFLVRRFSTTSGFIAVHVDAWSSLTSQNHLGSPELSGGVRDNFVQVRGFKSRSTKVTTHFGSEQIGF</sequence>
<keyword evidence="2" id="KW-1185">Reference proteome</keyword>
<evidence type="ECO:0000313" key="2">
    <source>
        <dbReference type="Proteomes" id="UP000824890"/>
    </source>
</evidence>